<comment type="caution">
    <text evidence="1">The sequence shown here is derived from an EMBL/GenBank/DDBJ whole genome shotgun (WGS) entry which is preliminary data.</text>
</comment>
<name>A0ACB0Z0Z1_MELEN</name>
<sequence>MFSFVIIFKFFLSRIYFSLYFVPAFPFIFMCSFLVFFIKLRQTAAPHLTKKR</sequence>
<dbReference type="EMBL" id="CAVMJV010000022">
    <property type="protein sequence ID" value="CAK5072484.1"/>
    <property type="molecule type" value="Genomic_DNA"/>
</dbReference>
<evidence type="ECO:0000313" key="2">
    <source>
        <dbReference type="Proteomes" id="UP001497535"/>
    </source>
</evidence>
<reference evidence="1" key="1">
    <citation type="submission" date="2023-11" db="EMBL/GenBank/DDBJ databases">
        <authorList>
            <person name="Poullet M."/>
        </authorList>
    </citation>
    <scope>NUCLEOTIDE SEQUENCE</scope>
    <source>
        <strain evidence="1">E1834</strain>
    </source>
</reference>
<proteinExistence type="predicted"/>
<keyword evidence="2" id="KW-1185">Reference proteome</keyword>
<dbReference type="Proteomes" id="UP001497535">
    <property type="component" value="Unassembled WGS sequence"/>
</dbReference>
<accession>A0ACB0Z0Z1</accession>
<organism evidence="1 2">
    <name type="scientific">Meloidogyne enterolobii</name>
    <name type="common">Root-knot nematode worm</name>
    <name type="synonym">Meloidogyne mayaguensis</name>
    <dbReference type="NCBI Taxonomy" id="390850"/>
    <lineage>
        <taxon>Eukaryota</taxon>
        <taxon>Metazoa</taxon>
        <taxon>Ecdysozoa</taxon>
        <taxon>Nematoda</taxon>
        <taxon>Chromadorea</taxon>
        <taxon>Rhabditida</taxon>
        <taxon>Tylenchina</taxon>
        <taxon>Tylenchomorpha</taxon>
        <taxon>Tylenchoidea</taxon>
        <taxon>Meloidogynidae</taxon>
        <taxon>Meloidogyninae</taxon>
        <taxon>Meloidogyne</taxon>
    </lineage>
</organism>
<protein>
    <submittedName>
        <fullName evidence="1">Uncharacterized protein</fullName>
    </submittedName>
</protein>
<gene>
    <name evidence="1" type="ORF">MENTE1834_LOCUS19241</name>
</gene>
<evidence type="ECO:0000313" key="1">
    <source>
        <dbReference type="EMBL" id="CAK5072484.1"/>
    </source>
</evidence>